<gene>
    <name evidence="1" type="ORF">E5355_07455</name>
</gene>
<comment type="caution">
    <text evidence="1">The sequence shown here is derived from an EMBL/GenBank/DDBJ whole genome shotgun (WGS) entry which is preliminary data.</text>
</comment>
<dbReference type="Proteomes" id="UP000310532">
    <property type="component" value="Unassembled WGS sequence"/>
</dbReference>
<sequence>MIKIFTIGVYNSTEESYFNKLRDNNIDLFCDIRQRRGVRGSQYKYVNSNYLQAKLQGLGINYKYIKELAPTNEIRQMQKDADKANGESKKQRTTLGPVFKSEYLKHILEPFDIEKLANELISSEAKNIVFFCVEEKASACHRSLVAQKLASILNSEIINL</sequence>
<reference evidence="1 2" key="1">
    <citation type="submission" date="2019-04" db="EMBL/GenBank/DDBJ databases">
        <title>Microbes associate with the intestines of laboratory mice.</title>
        <authorList>
            <person name="Navarre W."/>
            <person name="Wong E."/>
            <person name="Huang K."/>
            <person name="Tropini C."/>
            <person name="Ng K."/>
            <person name="Yu B."/>
        </authorList>
    </citation>
    <scope>NUCLEOTIDE SEQUENCE [LARGE SCALE GENOMIC DNA]</scope>
    <source>
        <strain evidence="1 2">NM69_E16B</strain>
    </source>
</reference>
<accession>A0A4S2AZC9</accession>
<organism evidence="1 2">
    <name type="scientific">Bacteroides muris</name>
    <name type="common">ex Afrizal et al. 2022</name>
    <dbReference type="NCBI Taxonomy" id="2516960"/>
    <lineage>
        <taxon>Bacteria</taxon>
        <taxon>Pseudomonadati</taxon>
        <taxon>Bacteroidota</taxon>
        <taxon>Bacteroidia</taxon>
        <taxon>Bacteroidales</taxon>
        <taxon>Bacteroidaceae</taxon>
        <taxon>Bacteroides</taxon>
    </lineage>
</organism>
<evidence type="ECO:0000313" key="1">
    <source>
        <dbReference type="EMBL" id="TGY06998.1"/>
    </source>
</evidence>
<dbReference type="Pfam" id="PF04343">
    <property type="entry name" value="DUF488"/>
    <property type="match status" value="1"/>
</dbReference>
<keyword evidence="2" id="KW-1185">Reference proteome</keyword>
<dbReference type="EMBL" id="SRYZ01000012">
    <property type="protein sequence ID" value="TGY06998.1"/>
    <property type="molecule type" value="Genomic_DNA"/>
</dbReference>
<evidence type="ECO:0000313" key="2">
    <source>
        <dbReference type="Proteomes" id="UP000310532"/>
    </source>
</evidence>
<dbReference type="PANTHER" id="PTHR39337">
    <property type="entry name" value="BLR5642 PROTEIN"/>
    <property type="match status" value="1"/>
</dbReference>
<dbReference type="InterPro" id="IPR007438">
    <property type="entry name" value="DUF488"/>
</dbReference>
<dbReference type="AlphaFoldDB" id="A0A4S2AZC9"/>
<dbReference type="RefSeq" id="WP_136009824.1">
    <property type="nucleotide sequence ID" value="NZ_SRYZ01000012.1"/>
</dbReference>
<protein>
    <submittedName>
        <fullName evidence="1">DUF488 domain-containing protein</fullName>
    </submittedName>
</protein>
<name>A0A4S2AZC9_9BACE</name>
<dbReference type="PANTHER" id="PTHR39337:SF1">
    <property type="entry name" value="BLR5642 PROTEIN"/>
    <property type="match status" value="1"/>
</dbReference>
<proteinExistence type="predicted"/>